<dbReference type="SUPFAM" id="SSF55120">
    <property type="entry name" value="Pseudouridine synthase"/>
    <property type="match status" value="1"/>
</dbReference>
<dbReference type="GO" id="GO:0003723">
    <property type="term" value="F:RNA binding"/>
    <property type="evidence" value="ECO:0007669"/>
    <property type="project" value="UniProtKB-KW"/>
</dbReference>
<accession>A0A1V3GAS4</accession>
<dbReference type="CDD" id="cd00165">
    <property type="entry name" value="S4"/>
    <property type="match status" value="1"/>
</dbReference>
<comment type="caution">
    <text evidence="7">The sequence shown here is derived from an EMBL/GenBank/DDBJ whole genome shotgun (WGS) entry which is preliminary data.</text>
</comment>
<keyword evidence="3 5" id="KW-0413">Isomerase</keyword>
<dbReference type="GO" id="GO:0000455">
    <property type="term" value="P:enzyme-directed rRNA pseudouridine synthesis"/>
    <property type="evidence" value="ECO:0007669"/>
    <property type="project" value="UniProtKB-ARBA"/>
</dbReference>
<dbReference type="InterPro" id="IPR042092">
    <property type="entry name" value="PsdUridine_s_RsuA/RluB/E/F_cat"/>
</dbReference>
<evidence type="ECO:0000256" key="5">
    <source>
        <dbReference type="RuleBase" id="RU003887"/>
    </source>
</evidence>
<evidence type="ECO:0000313" key="8">
    <source>
        <dbReference type="Proteomes" id="UP000188597"/>
    </source>
</evidence>
<dbReference type="PROSITE" id="PS50889">
    <property type="entry name" value="S4"/>
    <property type="match status" value="1"/>
</dbReference>
<organism evidence="7 8">
    <name type="scientific">Fictibacillus arsenicus</name>
    <dbReference type="NCBI Taxonomy" id="255247"/>
    <lineage>
        <taxon>Bacteria</taxon>
        <taxon>Bacillati</taxon>
        <taxon>Bacillota</taxon>
        <taxon>Bacilli</taxon>
        <taxon>Bacillales</taxon>
        <taxon>Fictibacillaceae</taxon>
        <taxon>Fictibacillus</taxon>
    </lineage>
</organism>
<dbReference type="PANTHER" id="PTHR47683:SF4">
    <property type="entry name" value="PSEUDOURIDINE SYNTHASE"/>
    <property type="match status" value="1"/>
</dbReference>
<dbReference type="FunFam" id="3.30.70.1560:FF:000001">
    <property type="entry name" value="Pseudouridine synthase"/>
    <property type="match status" value="1"/>
</dbReference>
<dbReference type="EMBL" id="MQMF01000001">
    <property type="protein sequence ID" value="OOE13963.1"/>
    <property type="molecule type" value="Genomic_DNA"/>
</dbReference>
<evidence type="ECO:0000259" key="6">
    <source>
        <dbReference type="SMART" id="SM00363"/>
    </source>
</evidence>
<dbReference type="GO" id="GO:0120159">
    <property type="term" value="F:rRNA pseudouridine synthase activity"/>
    <property type="evidence" value="ECO:0007669"/>
    <property type="project" value="UniProtKB-ARBA"/>
</dbReference>
<feature type="domain" description="RNA-binding S4" evidence="6">
    <location>
        <begin position="1"/>
        <end position="60"/>
    </location>
</feature>
<evidence type="ECO:0000313" key="7">
    <source>
        <dbReference type="EMBL" id="OOE13963.1"/>
    </source>
</evidence>
<dbReference type="PROSITE" id="PS01149">
    <property type="entry name" value="PSI_RSU"/>
    <property type="match status" value="1"/>
</dbReference>
<name>A0A1V3GAS4_9BACL</name>
<evidence type="ECO:0000256" key="1">
    <source>
        <dbReference type="ARBA" id="ARBA00008348"/>
    </source>
</evidence>
<dbReference type="Gene3D" id="3.30.70.1560">
    <property type="entry name" value="Alpha-L RNA-binding motif"/>
    <property type="match status" value="1"/>
</dbReference>
<dbReference type="InterPro" id="IPR020103">
    <property type="entry name" value="PsdUridine_synth_cat_dom_sf"/>
</dbReference>
<dbReference type="GO" id="GO:0005829">
    <property type="term" value="C:cytosol"/>
    <property type="evidence" value="ECO:0007669"/>
    <property type="project" value="UniProtKB-ARBA"/>
</dbReference>
<dbReference type="InterPro" id="IPR006145">
    <property type="entry name" value="PsdUridine_synth_RsuA/RluA"/>
</dbReference>
<reference evidence="7 8" key="1">
    <citation type="submission" date="2016-11" db="EMBL/GenBank/DDBJ databases">
        <authorList>
            <person name="Jaros S."/>
            <person name="Januszkiewicz K."/>
            <person name="Wedrychowicz H."/>
        </authorList>
    </citation>
    <scope>NUCLEOTIDE SEQUENCE [LARGE SCALE GENOMIC DNA]</scope>
    <source>
        <strain evidence="7 8">Con a/3</strain>
    </source>
</reference>
<dbReference type="SUPFAM" id="SSF55174">
    <property type="entry name" value="Alpha-L RNA-binding motif"/>
    <property type="match status" value="1"/>
</dbReference>
<protein>
    <recommendedName>
        <fullName evidence="5">Pseudouridine synthase</fullName>
        <ecNumber evidence="5">5.4.99.-</ecNumber>
    </recommendedName>
</protein>
<evidence type="ECO:0000256" key="4">
    <source>
        <dbReference type="PROSITE-ProRule" id="PRU00182"/>
    </source>
</evidence>
<comment type="similarity">
    <text evidence="1 5">Belongs to the pseudouridine synthase RsuA family.</text>
</comment>
<dbReference type="SMART" id="SM00363">
    <property type="entry name" value="S4"/>
    <property type="match status" value="1"/>
</dbReference>
<keyword evidence="2 4" id="KW-0694">RNA-binding</keyword>
<dbReference type="PANTHER" id="PTHR47683">
    <property type="entry name" value="PSEUDOURIDINE SYNTHASE FAMILY PROTEIN-RELATED"/>
    <property type="match status" value="1"/>
</dbReference>
<sequence>MRIDKWLSNTGFGSRKEVKQLLKSGAVTLNGTVIKDPKTQANPDKDLVVVHGEEVIYKEFIYLMMNKPHGVISATEDSRHETVIDLLELEDQGFEPFPVGRLDKDTEGLLILTNDGQLAHSLLSPKKHVPKTYFAKINGSIPEHTYEKFKEGIVLDDGYHTQPAKLKIVQNSMDESEIYLTITEGKFHQVKRMFEAVDRKVTYLQRVQMGNLKLDETLPIGTYRELTDEELSLLSERENVFE</sequence>
<gene>
    <name evidence="7" type="ORF">UN64_01750</name>
</gene>
<dbReference type="RefSeq" id="WP_077359379.1">
    <property type="nucleotide sequence ID" value="NZ_MQMF01000001.1"/>
</dbReference>
<dbReference type="Pfam" id="PF00849">
    <property type="entry name" value="PseudoU_synth_2"/>
    <property type="match status" value="1"/>
</dbReference>
<dbReference type="CDD" id="cd02553">
    <property type="entry name" value="PseudoU_synth_RsuA"/>
    <property type="match status" value="1"/>
</dbReference>
<dbReference type="Pfam" id="PF01479">
    <property type="entry name" value="S4"/>
    <property type="match status" value="1"/>
</dbReference>
<dbReference type="Gene3D" id="3.30.70.580">
    <property type="entry name" value="Pseudouridine synthase I, catalytic domain, N-terminal subdomain"/>
    <property type="match status" value="1"/>
</dbReference>
<evidence type="ECO:0000256" key="3">
    <source>
        <dbReference type="ARBA" id="ARBA00023235"/>
    </source>
</evidence>
<proteinExistence type="inferred from homology"/>
<dbReference type="InterPro" id="IPR000748">
    <property type="entry name" value="PsdUridine_synth_RsuA/RluB/E/F"/>
</dbReference>
<dbReference type="Gene3D" id="3.10.290.10">
    <property type="entry name" value="RNA-binding S4 domain"/>
    <property type="match status" value="1"/>
</dbReference>
<dbReference type="InterPro" id="IPR020094">
    <property type="entry name" value="TruA/RsuA/RluB/E/F_N"/>
</dbReference>
<dbReference type="InterPro" id="IPR002942">
    <property type="entry name" value="S4_RNA-bd"/>
</dbReference>
<dbReference type="NCBIfam" id="TIGR00093">
    <property type="entry name" value="pseudouridine synthase"/>
    <property type="match status" value="1"/>
</dbReference>
<dbReference type="AlphaFoldDB" id="A0A1V3GAS4"/>
<evidence type="ECO:0000256" key="2">
    <source>
        <dbReference type="ARBA" id="ARBA00022884"/>
    </source>
</evidence>
<dbReference type="InterPro" id="IPR050343">
    <property type="entry name" value="RsuA_PseudoU_synthase"/>
</dbReference>
<dbReference type="EC" id="5.4.99.-" evidence="5"/>
<dbReference type="InterPro" id="IPR036986">
    <property type="entry name" value="S4_RNA-bd_sf"/>
</dbReference>
<dbReference type="OrthoDB" id="9807213at2"/>
<dbReference type="Proteomes" id="UP000188597">
    <property type="component" value="Unassembled WGS sequence"/>
</dbReference>
<dbReference type="InterPro" id="IPR018496">
    <property type="entry name" value="PsdUridine_synth_RsuA/RluB_CS"/>
</dbReference>